<sequence length="253" mass="28736">MTREYRQTHFFDMLLNPAEAEEVPPPPVPESEPETEPEEEAMLPLAPLAVEDQQQGRLPQEARRALIALMRHGVVMAENKRLLFEALCRYRAGIQEHLADMNLRLLLDEKAGIAMLLVQGGDDGGDEDEEGASLINRRTLSLYDTLLLLVLRKHYQEREAAGEQRVIIDTERIETALRPFLPLTNSSRSDLRQLNGALNTMKDRRILAAVRGEDDRYEITPVIRYVVNAAFLEQMLGEYARLAERSGSETNDE</sequence>
<evidence type="ECO:0000256" key="1">
    <source>
        <dbReference type="SAM" id="MobiDB-lite"/>
    </source>
</evidence>
<reference evidence="2 3" key="1">
    <citation type="journal article" date="2013" name="Genome Announc.">
        <title>Genome Sequence of the Obligate Gammaproteobacterial Methanotroph Methylomicrobium album Strain BG8.</title>
        <authorList>
            <person name="Kits K.D."/>
            <person name="Kalyuzhnaya M.G."/>
            <person name="Klotz M.G."/>
            <person name="Jetten M.S."/>
            <person name="Op den Camp H.J."/>
            <person name="Vuilleumier S."/>
            <person name="Bringel F."/>
            <person name="Dispirito A.A."/>
            <person name="Murrell J.C."/>
            <person name="Bruce D."/>
            <person name="Cheng J.F."/>
            <person name="Copeland A."/>
            <person name="Goodwin L."/>
            <person name="Hauser L."/>
            <person name="Lajus A."/>
            <person name="Land M.L."/>
            <person name="Lapidus A."/>
            <person name="Lucas S."/>
            <person name="Medigue C."/>
            <person name="Pitluck S."/>
            <person name="Woyke T."/>
            <person name="Zeytun A."/>
            <person name="Stein L.Y."/>
        </authorList>
    </citation>
    <scope>NUCLEOTIDE SEQUENCE [LARGE SCALE GENOMIC DNA]</scope>
    <source>
        <strain evidence="2 3">BG8</strain>
    </source>
</reference>
<name>H8GM58_METAL</name>
<dbReference type="Pfam" id="PF13835">
    <property type="entry name" value="DUF4194"/>
    <property type="match status" value="1"/>
</dbReference>
<gene>
    <name evidence="2" type="ORF">Metal_1640</name>
</gene>
<accession>H8GM58</accession>
<organism evidence="2 3">
    <name type="scientific">Methylomicrobium album BG8</name>
    <dbReference type="NCBI Taxonomy" id="686340"/>
    <lineage>
        <taxon>Bacteria</taxon>
        <taxon>Pseudomonadati</taxon>
        <taxon>Pseudomonadota</taxon>
        <taxon>Gammaproteobacteria</taxon>
        <taxon>Methylococcales</taxon>
        <taxon>Methylococcaceae</taxon>
        <taxon>Methylomicrobium</taxon>
    </lineage>
</organism>
<dbReference type="HOGENOM" id="CLU_077883_1_0_6"/>
<dbReference type="RefSeq" id="WP_005371252.1">
    <property type="nucleotide sequence ID" value="NZ_CM001475.1"/>
</dbReference>
<keyword evidence="3" id="KW-1185">Reference proteome</keyword>
<dbReference type="InterPro" id="IPR025449">
    <property type="entry name" value="JetB"/>
</dbReference>
<proteinExistence type="predicted"/>
<evidence type="ECO:0000313" key="2">
    <source>
        <dbReference type="EMBL" id="EIC29419.1"/>
    </source>
</evidence>
<dbReference type="EMBL" id="CM001475">
    <property type="protein sequence ID" value="EIC29419.1"/>
    <property type="molecule type" value="Genomic_DNA"/>
</dbReference>
<dbReference type="STRING" id="686340.Metal_1640"/>
<evidence type="ECO:0000313" key="3">
    <source>
        <dbReference type="Proteomes" id="UP000005090"/>
    </source>
</evidence>
<feature type="region of interest" description="Disordered" evidence="1">
    <location>
        <begin position="17"/>
        <end position="39"/>
    </location>
</feature>
<evidence type="ECO:0008006" key="4">
    <source>
        <dbReference type="Google" id="ProtNLM"/>
    </source>
</evidence>
<protein>
    <recommendedName>
        <fullName evidence="4">DUF4194 domain-containing protein</fullName>
    </recommendedName>
</protein>
<dbReference type="Proteomes" id="UP000005090">
    <property type="component" value="Chromosome"/>
</dbReference>
<dbReference type="eggNOG" id="ENOG5031GHU">
    <property type="taxonomic scope" value="Bacteria"/>
</dbReference>
<dbReference type="AlphaFoldDB" id="H8GM58"/>